<comment type="caution">
    <text evidence="8">The sequence shown here is derived from an EMBL/GenBank/DDBJ whole genome shotgun (WGS) entry which is preliminary data.</text>
</comment>
<name>A0A0J1FPK5_9FIRM</name>
<evidence type="ECO:0000259" key="7">
    <source>
        <dbReference type="PROSITE" id="PS51462"/>
    </source>
</evidence>
<dbReference type="GO" id="GO:0046872">
    <property type="term" value="F:metal ion binding"/>
    <property type="evidence" value="ECO:0007669"/>
    <property type="project" value="UniProtKB-KW"/>
</dbReference>
<keyword evidence="4 8" id="KW-0378">Hydrolase</keyword>
<dbReference type="InterPro" id="IPR000086">
    <property type="entry name" value="NUDIX_hydrolase_dom"/>
</dbReference>
<evidence type="ECO:0000256" key="1">
    <source>
        <dbReference type="ARBA" id="ARBA00001936"/>
    </source>
</evidence>
<sequence>MEEFELEKLAKKLPLAAGINGKEEYFNSAVLVLLILVNGQYHFVFEKRAASIRQAGEICFPGGKFDAERDKNFRETAIRETEEELGITADQIKVIGPLDTVISTTGTSVDAFLGILDVEGIEDLRINFSEVERIFTVPVSYFENNEPEVYQVVLEVHPSHFNQAGEEVVTFPAKELGLPERYHKPWGNVKSNIFVYKVGDVAIWGITARLIRDVVRKIRGI</sequence>
<proteinExistence type="predicted"/>
<dbReference type="PANTHER" id="PTHR12992:SF11">
    <property type="entry name" value="MITOCHONDRIAL COENZYME A DIPHOSPHATASE NUDT8"/>
    <property type="match status" value="1"/>
</dbReference>
<organism evidence="8 9">
    <name type="scientific">Desulfosporosinus acididurans</name>
    <dbReference type="NCBI Taxonomy" id="476652"/>
    <lineage>
        <taxon>Bacteria</taxon>
        <taxon>Bacillati</taxon>
        <taxon>Bacillota</taxon>
        <taxon>Clostridia</taxon>
        <taxon>Eubacteriales</taxon>
        <taxon>Desulfitobacteriaceae</taxon>
        <taxon>Desulfosporosinus</taxon>
    </lineage>
</organism>
<dbReference type="EMBL" id="LDZY01000008">
    <property type="protein sequence ID" value="KLU65429.1"/>
    <property type="molecule type" value="Genomic_DNA"/>
</dbReference>
<dbReference type="SUPFAM" id="SSF55811">
    <property type="entry name" value="Nudix"/>
    <property type="match status" value="1"/>
</dbReference>
<dbReference type="PANTHER" id="PTHR12992">
    <property type="entry name" value="NUDIX HYDROLASE"/>
    <property type="match status" value="1"/>
</dbReference>
<dbReference type="Gene3D" id="3.90.79.10">
    <property type="entry name" value="Nucleoside Triphosphate Pyrophosphohydrolase"/>
    <property type="match status" value="1"/>
</dbReference>
<evidence type="ECO:0000256" key="4">
    <source>
        <dbReference type="ARBA" id="ARBA00022801"/>
    </source>
</evidence>
<gene>
    <name evidence="8" type="primary">nudL</name>
    <name evidence="8" type="ORF">DEAC_c25660</name>
</gene>
<evidence type="ECO:0000256" key="6">
    <source>
        <dbReference type="ARBA" id="ARBA00023211"/>
    </source>
</evidence>
<comment type="cofactor">
    <cofactor evidence="1">
        <name>Mn(2+)</name>
        <dbReference type="ChEBI" id="CHEBI:29035"/>
    </cofactor>
</comment>
<dbReference type="RefSeq" id="WP_047810403.1">
    <property type="nucleotide sequence ID" value="NZ_LDZY01000008.1"/>
</dbReference>
<dbReference type="AlphaFoldDB" id="A0A0J1FPK5"/>
<protein>
    <submittedName>
        <fullName evidence="8">Putative nudix hydrolase NudL</fullName>
    </submittedName>
</protein>
<evidence type="ECO:0000256" key="5">
    <source>
        <dbReference type="ARBA" id="ARBA00022842"/>
    </source>
</evidence>
<keyword evidence="9" id="KW-1185">Reference proteome</keyword>
<dbReference type="GO" id="GO:0010945">
    <property type="term" value="F:coenzyme A diphosphatase activity"/>
    <property type="evidence" value="ECO:0007669"/>
    <property type="project" value="InterPro"/>
</dbReference>
<dbReference type="InterPro" id="IPR015797">
    <property type="entry name" value="NUDIX_hydrolase-like_dom_sf"/>
</dbReference>
<keyword evidence="5" id="KW-0460">Magnesium</keyword>
<evidence type="ECO:0000256" key="2">
    <source>
        <dbReference type="ARBA" id="ARBA00001946"/>
    </source>
</evidence>
<dbReference type="Proteomes" id="UP000036356">
    <property type="component" value="Unassembled WGS sequence"/>
</dbReference>
<evidence type="ECO:0000313" key="9">
    <source>
        <dbReference type="Proteomes" id="UP000036356"/>
    </source>
</evidence>
<evidence type="ECO:0000256" key="3">
    <source>
        <dbReference type="ARBA" id="ARBA00022723"/>
    </source>
</evidence>
<dbReference type="PATRIC" id="fig|476652.3.peg.2681"/>
<keyword evidence="6" id="KW-0464">Manganese</keyword>
<dbReference type="CDD" id="cd03426">
    <property type="entry name" value="NUDIX_CoAse_Nudt7"/>
    <property type="match status" value="1"/>
</dbReference>
<dbReference type="STRING" id="476652.DEAC_c25660"/>
<comment type="cofactor">
    <cofactor evidence="2">
        <name>Mg(2+)</name>
        <dbReference type="ChEBI" id="CHEBI:18420"/>
    </cofactor>
</comment>
<evidence type="ECO:0000313" key="8">
    <source>
        <dbReference type="EMBL" id="KLU65429.1"/>
    </source>
</evidence>
<dbReference type="InterPro" id="IPR045121">
    <property type="entry name" value="CoAse"/>
</dbReference>
<reference evidence="8 9" key="1">
    <citation type="submission" date="2015-06" db="EMBL/GenBank/DDBJ databases">
        <title>Draft genome of the moderately acidophilic sulfate reducer Candidatus Desulfosporosinus acididurans strain M1.</title>
        <authorList>
            <person name="Poehlein A."/>
            <person name="Petzsch P."/>
            <person name="Johnson B.D."/>
            <person name="Schloemann M."/>
            <person name="Daniel R."/>
            <person name="Muehling M."/>
        </authorList>
    </citation>
    <scope>NUCLEOTIDE SEQUENCE [LARGE SCALE GENOMIC DNA]</scope>
    <source>
        <strain evidence="8 9">M1</strain>
    </source>
</reference>
<accession>A0A0J1FPK5</accession>
<feature type="domain" description="Nudix hydrolase" evidence="7">
    <location>
        <begin position="25"/>
        <end position="158"/>
    </location>
</feature>
<dbReference type="Pfam" id="PF00293">
    <property type="entry name" value="NUDIX"/>
    <property type="match status" value="1"/>
</dbReference>
<dbReference type="PROSITE" id="PS51462">
    <property type="entry name" value="NUDIX"/>
    <property type="match status" value="1"/>
</dbReference>
<keyword evidence="3" id="KW-0479">Metal-binding</keyword>